<sequence>MNIALDTNIWIYLTKDTFFELWTKFKEMKENGEVKVLVNDIILKEWARNKPTTIKTLTNNIKNEYKSALNLSALFSDNVVAKICLS</sequence>
<gene>
    <name evidence="2" type="ORF">SAMN05216323_102250</name>
</gene>
<evidence type="ECO:0000259" key="1">
    <source>
        <dbReference type="Pfam" id="PF16289"/>
    </source>
</evidence>
<reference evidence="2 3" key="1">
    <citation type="submission" date="2016-09" db="EMBL/GenBank/DDBJ databases">
        <authorList>
            <person name="Capua I."/>
            <person name="De Benedictis P."/>
            <person name="Joannis T."/>
            <person name="Lombin L.H."/>
            <person name="Cattoli G."/>
        </authorList>
    </citation>
    <scope>NUCLEOTIDE SEQUENCE [LARGE SCALE GENOMIC DNA]</scope>
    <source>
        <strain evidence="2 3">A7P-90m</strain>
    </source>
</reference>
<dbReference type="AlphaFoldDB" id="A0A1G6K3D4"/>
<accession>A0A1G6K3D4</accession>
<organism evidence="2 3">
    <name type="scientific">Williamwhitmania taraxaci</name>
    <dbReference type="NCBI Taxonomy" id="1640674"/>
    <lineage>
        <taxon>Bacteria</taxon>
        <taxon>Pseudomonadati</taxon>
        <taxon>Bacteroidota</taxon>
        <taxon>Bacteroidia</taxon>
        <taxon>Bacteroidales</taxon>
        <taxon>Williamwhitmaniaceae</taxon>
        <taxon>Williamwhitmania</taxon>
    </lineage>
</organism>
<dbReference type="EMBL" id="FMYP01000022">
    <property type="protein sequence ID" value="SDC24786.1"/>
    <property type="molecule type" value="Genomic_DNA"/>
</dbReference>
<dbReference type="OrthoDB" id="7010539at2"/>
<dbReference type="Pfam" id="PF16289">
    <property type="entry name" value="PIN_12"/>
    <property type="match status" value="1"/>
</dbReference>
<dbReference type="SUPFAM" id="SSF88723">
    <property type="entry name" value="PIN domain-like"/>
    <property type="match status" value="1"/>
</dbReference>
<protein>
    <recommendedName>
        <fullName evidence="1">DUF4935 domain-containing protein</fullName>
    </recommendedName>
</protein>
<evidence type="ECO:0000313" key="3">
    <source>
        <dbReference type="Proteomes" id="UP000199452"/>
    </source>
</evidence>
<keyword evidence="3" id="KW-1185">Reference proteome</keyword>
<dbReference type="InterPro" id="IPR032557">
    <property type="entry name" value="DUF4935"/>
</dbReference>
<dbReference type="RefSeq" id="WP_125869801.1">
    <property type="nucleotide sequence ID" value="NZ_FMYP01000022.1"/>
</dbReference>
<name>A0A1G6K3D4_9BACT</name>
<dbReference type="Proteomes" id="UP000199452">
    <property type="component" value="Unassembled WGS sequence"/>
</dbReference>
<proteinExistence type="predicted"/>
<feature type="domain" description="DUF4935" evidence="1">
    <location>
        <begin position="3"/>
        <end position="68"/>
    </location>
</feature>
<evidence type="ECO:0000313" key="2">
    <source>
        <dbReference type="EMBL" id="SDC24786.1"/>
    </source>
</evidence>
<dbReference type="InterPro" id="IPR029060">
    <property type="entry name" value="PIN-like_dom_sf"/>
</dbReference>